<evidence type="ECO:0000313" key="4">
    <source>
        <dbReference type="Proteomes" id="UP001497453"/>
    </source>
</evidence>
<sequence>MSSETKKVPYVRLGKSGLKVSKIILGCMSYGSSEWADWVIEDEQEVFKHIKFAYDHGIQTFDTANVYSNGQSEVLLGKAIKELKLPRDELVIMTKVFFPVGNAKRNTFGLNPDEIGLVNQHGLSRKHIFDSVKHSLERLQLDYIDVLQCHRFDPNTPIEETMQALHDVVQAGWVRYIGMSSCYAYQFHAMQNYAISHNLTPFISMQNHYNLAYREEEREMFPTLKMFGVGSIPWSPLARGFLTRPLSVSTKRSESDVWFNLYKSSPGGEGVVNSVEELSKKKGVSMAQIATAWVLAKDGVTAPIVGTTSLKNLEDLIGAVHITLSEDEIKFLEEAYKPSPVLGH</sequence>
<dbReference type="CDD" id="cd19079">
    <property type="entry name" value="AKR_EcYajO-like"/>
    <property type="match status" value="1"/>
</dbReference>
<dbReference type="SUPFAM" id="SSF51430">
    <property type="entry name" value="NAD(P)-linked oxidoreductase"/>
    <property type="match status" value="1"/>
</dbReference>
<gene>
    <name evidence="3" type="ORF">GFSPODELE1_LOCUS6522</name>
</gene>
<dbReference type="Gene3D" id="3.20.20.100">
    <property type="entry name" value="NADP-dependent oxidoreductase domain"/>
    <property type="match status" value="1"/>
</dbReference>
<reference evidence="4" key="1">
    <citation type="submission" date="2024-04" db="EMBL/GenBank/DDBJ databases">
        <authorList>
            <person name="Shaw F."/>
            <person name="Minotto A."/>
        </authorList>
    </citation>
    <scope>NUCLEOTIDE SEQUENCE [LARGE SCALE GENOMIC DNA]</scope>
</reference>
<dbReference type="PANTHER" id="PTHR43364:SF4">
    <property type="entry name" value="NAD(P)-LINKED OXIDOREDUCTASE SUPERFAMILY PROTEIN"/>
    <property type="match status" value="1"/>
</dbReference>
<feature type="domain" description="NADP-dependent oxidoreductase" evidence="2">
    <location>
        <begin position="22"/>
        <end position="336"/>
    </location>
</feature>
<keyword evidence="4" id="KW-1185">Reference proteome</keyword>
<evidence type="ECO:0000313" key="3">
    <source>
        <dbReference type="EMBL" id="CAL1707759.1"/>
    </source>
</evidence>
<protein>
    <recommendedName>
        <fullName evidence="2">NADP-dependent oxidoreductase domain-containing protein</fullName>
    </recommendedName>
</protein>
<organism evidence="3 4">
    <name type="scientific">Somion occarium</name>
    <dbReference type="NCBI Taxonomy" id="3059160"/>
    <lineage>
        <taxon>Eukaryota</taxon>
        <taxon>Fungi</taxon>
        <taxon>Dikarya</taxon>
        <taxon>Basidiomycota</taxon>
        <taxon>Agaricomycotina</taxon>
        <taxon>Agaricomycetes</taxon>
        <taxon>Polyporales</taxon>
        <taxon>Cerrenaceae</taxon>
        <taxon>Somion</taxon>
    </lineage>
</organism>
<dbReference type="EMBL" id="OZ037947">
    <property type="protein sequence ID" value="CAL1707759.1"/>
    <property type="molecule type" value="Genomic_DNA"/>
</dbReference>
<accession>A0ABP1DLE8</accession>
<dbReference type="InterPro" id="IPR036812">
    <property type="entry name" value="NAD(P)_OxRdtase_dom_sf"/>
</dbReference>
<dbReference type="Proteomes" id="UP001497453">
    <property type="component" value="Chromosome 4"/>
</dbReference>
<dbReference type="InterPro" id="IPR023210">
    <property type="entry name" value="NADP_OxRdtase_dom"/>
</dbReference>
<keyword evidence="1" id="KW-0560">Oxidoreductase</keyword>
<proteinExistence type="predicted"/>
<dbReference type="Pfam" id="PF00248">
    <property type="entry name" value="Aldo_ket_red"/>
    <property type="match status" value="1"/>
</dbReference>
<dbReference type="PANTHER" id="PTHR43364">
    <property type="entry name" value="NADH-SPECIFIC METHYLGLYOXAL REDUCTASE-RELATED"/>
    <property type="match status" value="1"/>
</dbReference>
<name>A0ABP1DLE8_9APHY</name>
<dbReference type="InterPro" id="IPR050523">
    <property type="entry name" value="AKR_Detox_Biosynth"/>
</dbReference>
<evidence type="ECO:0000259" key="2">
    <source>
        <dbReference type="Pfam" id="PF00248"/>
    </source>
</evidence>
<evidence type="ECO:0000256" key="1">
    <source>
        <dbReference type="ARBA" id="ARBA00023002"/>
    </source>
</evidence>